<organism evidence="1 2">
    <name type="scientific">Chitinivorax tropicus</name>
    <dbReference type="NCBI Taxonomy" id="714531"/>
    <lineage>
        <taxon>Bacteria</taxon>
        <taxon>Pseudomonadati</taxon>
        <taxon>Pseudomonadota</taxon>
        <taxon>Betaproteobacteria</taxon>
        <taxon>Chitinivorax</taxon>
    </lineage>
</organism>
<dbReference type="EMBL" id="JACHHY010000010">
    <property type="protein sequence ID" value="MBB5018673.1"/>
    <property type="molecule type" value="Genomic_DNA"/>
</dbReference>
<name>A0A840MR41_9PROT</name>
<protein>
    <submittedName>
        <fullName evidence="1">Uncharacterized protein</fullName>
    </submittedName>
</protein>
<comment type="caution">
    <text evidence="1">The sequence shown here is derived from an EMBL/GenBank/DDBJ whole genome shotgun (WGS) entry which is preliminary data.</text>
</comment>
<evidence type="ECO:0000313" key="2">
    <source>
        <dbReference type="Proteomes" id="UP000575898"/>
    </source>
</evidence>
<gene>
    <name evidence="1" type="ORF">HNQ59_001964</name>
</gene>
<dbReference type="AlphaFoldDB" id="A0A840MR41"/>
<reference evidence="1 2" key="1">
    <citation type="submission" date="2020-08" db="EMBL/GenBank/DDBJ databases">
        <title>Genomic Encyclopedia of Type Strains, Phase IV (KMG-IV): sequencing the most valuable type-strain genomes for metagenomic binning, comparative biology and taxonomic classification.</title>
        <authorList>
            <person name="Goeker M."/>
        </authorList>
    </citation>
    <scope>NUCLEOTIDE SEQUENCE [LARGE SCALE GENOMIC DNA]</scope>
    <source>
        <strain evidence="1 2">DSM 27165</strain>
    </source>
</reference>
<accession>A0A840MR41</accession>
<dbReference type="Proteomes" id="UP000575898">
    <property type="component" value="Unassembled WGS sequence"/>
</dbReference>
<sequence>MFKQEPVVPETPVKDVRIPCVECGELHFQNSASRFCLRCWRTQTLMVARANAAMQA</sequence>
<keyword evidence="2" id="KW-1185">Reference proteome</keyword>
<evidence type="ECO:0000313" key="1">
    <source>
        <dbReference type="EMBL" id="MBB5018673.1"/>
    </source>
</evidence>
<proteinExistence type="predicted"/>